<dbReference type="Gene3D" id="3.30.1360.20">
    <property type="entry name" value="Transcriptional coactivator/pterin dehydratase"/>
    <property type="match status" value="1"/>
</dbReference>
<sequence length="102" mass="11268">MHTQAVNRLSTQEATTLAQSLQPGWELVGGHHLKRVYDTGSFSRGLALVNQVGALADRINHHPDVYLTFKQVVFEIFSHKLGGLTEGDFDLARQIDLLVLGT</sequence>
<protein>
    <recommendedName>
        <fullName evidence="3">4a-hydroxytetrahydrobiopterin dehydratase</fullName>
        <ecNumber evidence="3">4.2.1.96</ecNumber>
    </recommendedName>
</protein>
<proteinExistence type="inferred from homology"/>
<dbReference type="InterPro" id="IPR001533">
    <property type="entry name" value="Pterin_deHydtase"/>
</dbReference>
<evidence type="ECO:0000256" key="3">
    <source>
        <dbReference type="ARBA" id="ARBA00013252"/>
    </source>
</evidence>
<comment type="catalytic activity">
    <reaction evidence="1">
        <text>(4aS,6R)-4a-hydroxy-L-erythro-5,6,7,8-tetrahydrobiopterin = (6R)-L-erythro-6,7-dihydrobiopterin + H2O</text>
        <dbReference type="Rhea" id="RHEA:11920"/>
        <dbReference type="ChEBI" id="CHEBI:15377"/>
        <dbReference type="ChEBI" id="CHEBI:15642"/>
        <dbReference type="ChEBI" id="CHEBI:43120"/>
        <dbReference type="EC" id="4.2.1.96"/>
    </reaction>
</comment>
<comment type="similarity">
    <text evidence="2">Belongs to the pterin-4-alpha-carbinolamine dehydratase family.</text>
</comment>
<dbReference type="SUPFAM" id="SSF55248">
    <property type="entry name" value="PCD-like"/>
    <property type="match status" value="1"/>
</dbReference>
<dbReference type="GO" id="GO:0006729">
    <property type="term" value="P:tetrahydrobiopterin biosynthetic process"/>
    <property type="evidence" value="ECO:0007669"/>
    <property type="project" value="InterPro"/>
</dbReference>
<evidence type="ECO:0000256" key="4">
    <source>
        <dbReference type="ARBA" id="ARBA00023239"/>
    </source>
</evidence>
<dbReference type="EC" id="4.2.1.96" evidence="3"/>
<gene>
    <name evidence="5" type="ORF">A2557_03615</name>
</gene>
<dbReference type="PANTHER" id="PTHR12599:SF0">
    <property type="entry name" value="PTERIN-4-ALPHA-CARBINOLAMINE DEHYDRATASE"/>
    <property type="match status" value="1"/>
</dbReference>
<evidence type="ECO:0000313" key="6">
    <source>
        <dbReference type="Proteomes" id="UP000177583"/>
    </source>
</evidence>
<name>A0A1F6GRK6_9PROT</name>
<dbReference type="InterPro" id="IPR036428">
    <property type="entry name" value="PCD_sf"/>
</dbReference>
<comment type="caution">
    <text evidence="5">The sequence shown here is derived from an EMBL/GenBank/DDBJ whole genome shotgun (WGS) entry which is preliminary data.</text>
</comment>
<dbReference type="PANTHER" id="PTHR12599">
    <property type="entry name" value="PTERIN-4-ALPHA-CARBINOLAMINE DEHYDRATASE"/>
    <property type="match status" value="1"/>
</dbReference>
<dbReference type="Pfam" id="PF01329">
    <property type="entry name" value="Pterin_4a"/>
    <property type="match status" value="1"/>
</dbReference>
<evidence type="ECO:0000313" key="5">
    <source>
        <dbReference type="EMBL" id="OGH00772.1"/>
    </source>
</evidence>
<dbReference type="EMBL" id="MFNF01000042">
    <property type="protein sequence ID" value="OGH00772.1"/>
    <property type="molecule type" value="Genomic_DNA"/>
</dbReference>
<accession>A0A1F6GRK6</accession>
<organism evidence="5 6">
    <name type="scientific">Candidatus Lambdaproteobacteria bacterium RIFOXYD2_FULL_56_26</name>
    <dbReference type="NCBI Taxonomy" id="1817773"/>
    <lineage>
        <taxon>Bacteria</taxon>
        <taxon>Pseudomonadati</taxon>
        <taxon>Pseudomonadota</taxon>
        <taxon>Candidatus Lambdaproteobacteria</taxon>
    </lineage>
</organism>
<reference evidence="5 6" key="1">
    <citation type="journal article" date="2016" name="Nat. Commun.">
        <title>Thousands of microbial genomes shed light on interconnected biogeochemical processes in an aquifer system.</title>
        <authorList>
            <person name="Anantharaman K."/>
            <person name="Brown C.T."/>
            <person name="Hug L.A."/>
            <person name="Sharon I."/>
            <person name="Castelle C.J."/>
            <person name="Probst A.J."/>
            <person name="Thomas B.C."/>
            <person name="Singh A."/>
            <person name="Wilkins M.J."/>
            <person name="Karaoz U."/>
            <person name="Brodie E.L."/>
            <person name="Williams K.H."/>
            <person name="Hubbard S.S."/>
            <person name="Banfield J.F."/>
        </authorList>
    </citation>
    <scope>NUCLEOTIDE SEQUENCE [LARGE SCALE GENOMIC DNA]</scope>
</reference>
<evidence type="ECO:0000256" key="1">
    <source>
        <dbReference type="ARBA" id="ARBA00001554"/>
    </source>
</evidence>
<dbReference type="AlphaFoldDB" id="A0A1F6GRK6"/>
<evidence type="ECO:0000256" key="2">
    <source>
        <dbReference type="ARBA" id="ARBA00006472"/>
    </source>
</evidence>
<dbReference type="GO" id="GO:0008124">
    <property type="term" value="F:4-alpha-hydroxytetrahydrobiopterin dehydratase activity"/>
    <property type="evidence" value="ECO:0007669"/>
    <property type="project" value="UniProtKB-EC"/>
</dbReference>
<dbReference type="Proteomes" id="UP000177583">
    <property type="component" value="Unassembled WGS sequence"/>
</dbReference>
<keyword evidence="4" id="KW-0456">Lyase</keyword>
<dbReference type="CDD" id="cd00488">
    <property type="entry name" value="PCD_DCoH"/>
    <property type="match status" value="1"/>
</dbReference>